<keyword evidence="3" id="KW-1185">Reference proteome</keyword>
<dbReference type="InterPro" id="IPR013382">
    <property type="entry name" value="CRISPR-assoc_prot_Cse2"/>
</dbReference>
<feature type="compositionally biased region" description="Low complexity" evidence="1">
    <location>
        <begin position="208"/>
        <end position="219"/>
    </location>
</feature>
<dbReference type="Proteomes" id="UP001595872">
    <property type="component" value="Unassembled WGS sequence"/>
</dbReference>
<feature type="region of interest" description="Disordered" evidence="1">
    <location>
        <begin position="103"/>
        <end position="124"/>
    </location>
</feature>
<evidence type="ECO:0000313" key="3">
    <source>
        <dbReference type="Proteomes" id="UP001595872"/>
    </source>
</evidence>
<evidence type="ECO:0000256" key="1">
    <source>
        <dbReference type="SAM" id="MobiDB-lite"/>
    </source>
</evidence>
<feature type="compositionally biased region" description="Basic and acidic residues" evidence="1">
    <location>
        <begin position="221"/>
        <end position="230"/>
    </location>
</feature>
<dbReference type="CDD" id="cd09731">
    <property type="entry name" value="Cse2_I-E"/>
    <property type="match status" value="1"/>
</dbReference>
<sequence>MTTTPNRSRPAGDRPQWQRELAKVLEGFVIHRNGEPDFDRAGLAACRRGLAKRPMEEPAMFQYIAPVSLAVPASWGEQAQARVEAATHYVLALYAFHQQSQDRPMHQFSDPQSPLGWPGPSVGKATGRLHSALKDGTAEGVDRRFLAAMTADSTEEVIGHLRVLVPQLRRHAIALDYIMLAGDLEQWPDSERRARVRRRWGLDYRWVPSGADDSGPDDASQADHPDTPSN</sequence>
<reference evidence="3" key="1">
    <citation type="journal article" date="2019" name="Int. J. Syst. Evol. Microbiol.">
        <title>The Global Catalogue of Microorganisms (GCM) 10K type strain sequencing project: providing services to taxonomists for standard genome sequencing and annotation.</title>
        <authorList>
            <consortium name="The Broad Institute Genomics Platform"/>
            <consortium name="The Broad Institute Genome Sequencing Center for Infectious Disease"/>
            <person name="Wu L."/>
            <person name="Ma J."/>
        </authorList>
    </citation>
    <scope>NUCLEOTIDE SEQUENCE [LARGE SCALE GENOMIC DNA]</scope>
    <source>
        <strain evidence="3">KLKA75</strain>
    </source>
</reference>
<dbReference type="NCBIfam" id="TIGR02548">
    <property type="entry name" value="casB_cse2"/>
    <property type="match status" value="1"/>
</dbReference>
<name>A0ABV9TRY6_9ACTN</name>
<protein>
    <submittedName>
        <fullName evidence="2">Type I-E CRISPR-associated protein Cse2/CasB</fullName>
    </submittedName>
</protein>
<dbReference type="Pfam" id="PF09485">
    <property type="entry name" value="CRISPR_Cse2"/>
    <property type="match status" value="1"/>
</dbReference>
<dbReference type="RefSeq" id="WP_378252617.1">
    <property type="nucleotide sequence ID" value="NZ_JBHSIT010000002.1"/>
</dbReference>
<proteinExistence type="predicted"/>
<dbReference type="EMBL" id="JBHSIT010000002">
    <property type="protein sequence ID" value="MFC4906875.1"/>
    <property type="molecule type" value="Genomic_DNA"/>
</dbReference>
<gene>
    <name evidence="2" type="primary">casB</name>
    <name evidence="2" type="synonym">cse2</name>
    <name evidence="2" type="ORF">ACFPCY_06060</name>
</gene>
<accession>A0ABV9TRY6</accession>
<comment type="caution">
    <text evidence="2">The sequence shown here is derived from an EMBL/GenBank/DDBJ whole genome shotgun (WGS) entry which is preliminary data.</text>
</comment>
<dbReference type="Gene3D" id="1.10.520.40">
    <property type="entry name" value="CRISPR-associated protein Cse2"/>
    <property type="match status" value="1"/>
</dbReference>
<dbReference type="InterPro" id="IPR038287">
    <property type="entry name" value="Cse2_sf"/>
</dbReference>
<feature type="region of interest" description="Disordered" evidence="1">
    <location>
        <begin position="206"/>
        <end position="230"/>
    </location>
</feature>
<evidence type="ECO:0000313" key="2">
    <source>
        <dbReference type="EMBL" id="MFC4906875.1"/>
    </source>
</evidence>
<organism evidence="2 3">
    <name type="scientific">Actinomadura gamaensis</name>
    <dbReference type="NCBI Taxonomy" id="1763541"/>
    <lineage>
        <taxon>Bacteria</taxon>
        <taxon>Bacillati</taxon>
        <taxon>Actinomycetota</taxon>
        <taxon>Actinomycetes</taxon>
        <taxon>Streptosporangiales</taxon>
        <taxon>Thermomonosporaceae</taxon>
        <taxon>Actinomadura</taxon>
    </lineage>
</organism>